<keyword evidence="7" id="KW-0873">Pyrrolidone carboxylic acid</keyword>
<dbReference type="PROSITE" id="PS00256">
    <property type="entry name" value="AKH"/>
    <property type="match status" value="1"/>
</dbReference>
<reference evidence="9" key="1">
    <citation type="submission" date="2021-12" db="EMBL/GenBank/DDBJ databases">
        <authorList>
            <person name="King R."/>
        </authorList>
    </citation>
    <scope>NUCLEOTIDE SEQUENCE</scope>
</reference>
<keyword evidence="6" id="KW-0027">Amidation</keyword>
<evidence type="ECO:0000256" key="4">
    <source>
        <dbReference type="ARBA" id="ARBA00022702"/>
    </source>
</evidence>
<comment type="subcellular location">
    <subcellularLocation>
        <location evidence="1">Secreted</location>
    </subcellularLocation>
</comment>
<keyword evidence="8" id="KW-0527">Neuropeptide</keyword>
<gene>
    <name evidence="9" type="ORF">BEMITA_LOCUS4624</name>
</gene>
<accession>A0A9P0A376</accession>
<sequence>MTSARAEGGSMVSAGVQYKNESLKIFFQLSESQVRGVQSIHEACYHAFVMTCRTILVLLTNAILLSALCYAQVNFSPTWGKRTVTQEECTSKPSMELLMYLYKMIEVRSRSQPFLSCLAELLQEARQQQITVK</sequence>
<dbReference type="Proteomes" id="UP001152759">
    <property type="component" value="Chromosome 2"/>
</dbReference>
<evidence type="ECO:0000256" key="6">
    <source>
        <dbReference type="ARBA" id="ARBA00022815"/>
    </source>
</evidence>
<organism evidence="9 10">
    <name type="scientific">Bemisia tabaci</name>
    <name type="common">Sweetpotato whitefly</name>
    <name type="synonym">Aleurodes tabaci</name>
    <dbReference type="NCBI Taxonomy" id="7038"/>
    <lineage>
        <taxon>Eukaryota</taxon>
        <taxon>Metazoa</taxon>
        <taxon>Ecdysozoa</taxon>
        <taxon>Arthropoda</taxon>
        <taxon>Hexapoda</taxon>
        <taxon>Insecta</taxon>
        <taxon>Pterygota</taxon>
        <taxon>Neoptera</taxon>
        <taxon>Paraneoptera</taxon>
        <taxon>Hemiptera</taxon>
        <taxon>Sternorrhyncha</taxon>
        <taxon>Aleyrodoidea</taxon>
        <taxon>Aleyrodidae</taxon>
        <taxon>Aleyrodinae</taxon>
        <taxon>Bemisia</taxon>
    </lineage>
</organism>
<evidence type="ECO:0000256" key="8">
    <source>
        <dbReference type="ARBA" id="ARBA00023320"/>
    </source>
</evidence>
<evidence type="ECO:0000313" key="10">
    <source>
        <dbReference type="Proteomes" id="UP001152759"/>
    </source>
</evidence>
<keyword evidence="5" id="KW-0732">Signal</keyword>
<proteinExistence type="inferred from homology"/>
<dbReference type="Pfam" id="PF06377">
    <property type="entry name" value="Adipokin_hormo"/>
    <property type="match status" value="1"/>
</dbReference>
<dbReference type="AlphaFoldDB" id="A0A9P0A376"/>
<evidence type="ECO:0000256" key="7">
    <source>
        <dbReference type="ARBA" id="ARBA00023283"/>
    </source>
</evidence>
<name>A0A9P0A376_BEMTA</name>
<dbReference type="GO" id="GO:0007218">
    <property type="term" value="P:neuropeptide signaling pathway"/>
    <property type="evidence" value="ECO:0007669"/>
    <property type="project" value="UniProtKB-KW"/>
</dbReference>
<evidence type="ECO:0000313" key="9">
    <source>
        <dbReference type="EMBL" id="CAH0385395.1"/>
    </source>
</evidence>
<dbReference type="InterPro" id="IPR002047">
    <property type="entry name" value="Adipokinetic_hormone_CS"/>
</dbReference>
<dbReference type="GO" id="GO:0005179">
    <property type="term" value="F:hormone activity"/>
    <property type="evidence" value="ECO:0007669"/>
    <property type="project" value="UniProtKB-KW"/>
</dbReference>
<dbReference type="InterPro" id="IPR010475">
    <property type="entry name" value="AKH/RPCH_hormone"/>
</dbReference>
<evidence type="ECO:0000256" key="3">
    <source>
        <dbReference type="ARBA" id="ARBA00022525"/>
    </source>
</evidence>
<dbReference type="EMBL" id="OU963863">
    <property type="protein sequence ID" value="CAH0385395.1"/>
    <property type="molecule type" value="Genomic_DNA"/>
</dbReference>
<evidence type="ECO:0000256" key="1">
    <source>
        <dbReference type="ARBA" id="ARBA00004613"/>
    </source>
</evidence>
<keyword evidence="10" id="KW-1185">Reference proteome</keyword>
<evidence type="ECO:0000256" key="2">
    <source>
        <dbReference type="ARBA" id="ARBA00006145"/>
    </source>
</evidence>
<protein>
    <recommendedName>
        <fullName evidence="11">Adipokinetic hormone</fullName>
    </recommendedName>
</protein>
<comment type="similarity">
    <text evidence="2">Belongs to the AKH/HRTH/RPCH family.</text>
</comment>
<keyword evidence="4" id="KW-0372">Hormone</keyword>
<dbReference type="GO" id="GO:0005576">
    <property type="term" value="C:extracellular region"/>
    <property type="evidence" value="ECO:0007669"/>
    <property type="project" value="UniProtKB-SubCell"/>
</dbReference>
<evidence type="ECO:0008006" key="11">
    <source>
        <dbReference type="Google" id="ProtNLM"/>
    </source>
</evidence>
<keyword evidence="3" id="KW-0964">Secreted</keyword>
<evidence type="ECO:0000256" key="5">
    <source>
        <dbReference type="ARBA" id="ARBA00022729"/>
    </source>
</evidence>